<dbReference type="PANTHER" id="PTHR45436">
    <property type="entry name" value="SENSOR HISTIDINE KINASE YKOH"/>
    <property type="match status" value="1"/>
</dbReference>
<dbReference type="InterPro" id="IPR050428">
    <property type="entry name" value="TCS_sensor_his_kinase"/>
</dbReference>
<evidence type="ECO:0000259" key="12">
    <source>
        <dbReference type="PROSITE" id="PS50109"/>
    </source>
</evidence>
<dbReference type="InterPro" id="IPR003660">
    <property type="entry name" value="HAMP_dom"/>
</dbReference>
<dbReference type="GO" id="GO:0004673">
    <property type="term" value="F:protein histidine kinase activity"/>
    <property type="evidence" value="ECO:0007669"/>
    <property type="project" value="UniProtKB-EC"/>
</dbReference>
<evidence type="ECO:0000259" key="13">
    <source>
        <dbReference type="PROSITE" id="PS50885"/>
    </source>
</evidence>
<evidence type="ECO:0000256" key="1">
    <source>
        <dbReference type="ARBA" id="ARBA00000085"/>
    </source>
</evidence>
<evidence type="ECO:0000256" key="11">
    <source>
        <dbReference type="SAM" id="Phobius"/>
    </source>
</evidence>
<evidence type="ECO:0000256" key="4">
    <source>
        <dbReference type="ARBA" id="ARBA00022553"/>
    </source>
</evidence>
<dbReference type="PROSITE" id="PS50109">
    <property type="entry name" value="HIS_KIN"/>
    <property type="match status" value="1"/>
</dbReference>
<feature type="transmembrane region" description="Helical" evidence="11">
    <location>
        <begin position="175"/>
        <end position="197"/>
    </location>
</feature>
<keyword evidence="8 11" id="KW-1133">Transmembrane helix</keyword>
<dbReference type="Proteomes" id="UP000721236">
    <property type="component" value="Unassembled WGS sequence"/>
</dbReference>
<dbReference type="InterPro" id="IPR005467">
    <property type="entry name" value="His_kinase_dom"/>
</dbReference>
<dbReference type="PANTHER" id="PTHR45436:SF1">
    <property type="entry name" value="SENSOR PROTEIN QSEC"/>
    <property type="match status" value="1"/>
</dbReference>
<dbReference type="PRINTS" id="PR00344">
    <property type="entry name" value="BCTRLSENSOR"/>
</dbReference>
<evidence type="ECO:0000256" key="9">
    <source>
        <dbReference type="ARBA" id="ARBA00023012"/>
    </source>
</evidence>
<dbReference type="InterPro" id="IPR004358">
    <property type="entry name" value="Sig_transdc_His_kin-like_C"/>
</dbReference>
<accession>A0ABM8WHZ3</accession>
<dbReference type="PROSITE" id="PS50885">
    <property type="entry name" value="HAMP"/>
    <property type="match status" value="1"/>
</dbReference>
<dbReference type="CDD" id="cd00075">
    <property type="entry name" value="HATPase"/>
    <property type="match status" value="1"/>
</dbReference>
<reference evidence="14 15" key="1">
    <citation type="submission" date="2021-08" db="EMBL/GenBank/DDBJ databases">
        <authorList>
            <person name="Peeters C."/>
        </authorList>
    </citation>
    <scope>NUCLEOTIDE SEQUENCE [LARGE SCALE GENOMIC DNA]</scope>
    <source>
        <strain evidence="14 15">LMG 21510</strain>
    </source>
</reference>
<evidence type="ECO:0000313" key="15">
    <source>
        <dbReference type="Proteomes" id="UP000721236"/>
    </source>
</evidence>
<sequence length="472" mass="51444">MTRGPMPNSLRRTLSWRLALTLLVVCVLSAIIAYRTALAEANKAHDRTLLASARAIAERIDVAKGRVVVDVPYVALDTFQIDSRGKIFYRVLDPQGRFVSGESDIPPMPADTPRSEDYPALVHFYDAAYSGAPVRIAALWQPVIEGPRSGMALVQVGETLEMRDDMARRLLISTLWQQALTVIAALGLLMLTVAATLRPLKRLQQRIAERNAASLAPVSGADLPVEIQPLVRTLNQYLERLRAVLENQRRFLDDASHQLRTSLSLVKGHVDQLGRYRDDAVTSDPSHLADIRAAIDRTVRLTNQLLTLARTADGDARTLRLGELQRIDVAGLCRDMCAEWYLAARRRGVDLGMTGPHGPAWVRGDAGMLREMLANLLDNAVRYTPAGGAVSVCVACGTDAHDVVIEDTGPGIPPEDRERAFSRFVRLGSTPEPGSGLGLAIVRQVCEAHNGAARMETGEAGGLRVRITLPAA</sequence>
<protein>
    <recommendedName>
        <fullName evidence="3">histidine kinase</fullName>
        <ecNumber evidence="3">2.7.13.3</ecNumber>
    </recommendedName>
</protein>
<name>A0ABM8WHZ3_9BURK</name>
<dbReference type="SUPFAM" id="SSF55874">
    <property type="entry name" value="ATPase domain of HSP90 chaperone/DNA topoisomerase II/histidine kinase"/>
    <property type="match status" value="1"/>
</dbReference>
<gene>
    <name evidence="14" type="primary">qseC_1</name>
    <name evidence="14" type="ORF">LMG21510_00616</name>
</gene>
<dbReference type="InterPro" id="IPR013727">
    <property type="entry name" value="2CSK_N"/>
</dbReference>
<dbReference type="InterPro" id="IPR003594">
    <property type="entry name" value="HATPase_dom"/>
</dbReference>
<evidence type="ECO:0000256" key="6">
    <source>
        <dbReference type="ARBA" id="ARBA00022692"/>
    </source>
</evidence>
<dbReference type="SMART" id="SM00388">
    <property type="entry name" value="HisKA"/>
    <property type="match status" value="1"/>
</dbReference>
<dbReference type="SMART" id="SM00387">
    <property type="entry name" value="HATPase_c"/>
    <property type="match status" value="1"/>
</dbReference>
<dbReference type="Pfam" id="PF00512">
    <property type="entry name" value="HisKA"/>
    <property type="match status" value="1"/>
</dbReference>
<evidence type="ECO:0000313" key="14">
    <source>
        <dbReference type="EMBL" id="CAG9166992.1"/>
    </source>
</evidence>
<keyword evidence="4" id="KW-0597">Phosphoprotein</keyword>
<dbReference type="Gene3D" id="1.10.287.130">
    <property type="match status" value="1"/>
</dbReference>
<evidence type="ECO:0000256" key="10">
    <source>
        <dbReference type="ARBA" id="ARBA00023136"/>
    </source>
</evidence>
<dbReference type="Gene3D" id="3.30.565.10">
    <property type="entry name" value="Histidine kinase-like ATPase, C-terminal domain"/>
    <property type="match status" value="1"/>
</dbReference>
<evidence type="ECO:0000256" key="7">
    <source>
        <dbReference type="ARBA" id="ARBA00022777"/>
    </source>
</evidence>
<comment type="caution">
    <text evidence="14">The sequence shown here is derived from an EMBL/GenBank/DDBJ whole genome shotgun (WGS) entry which is preliminary data.</text>
</comment>
<organism evidence="14 15">
    <name type="scientific">Cupriavidus respiraculi</name>
    <dbReference type="NCBI Taxonomy" id="195930"/>
    <lineage>
        <taxon>Bacteria</taxon>
        <taxon>Pseudomonadati</taxon>
        <taxon>Pseudomonadota</taxon>
        <taxon>Betaproteobacteria</taxon>
        <taxon>Burkholderiales</taxon>
        <taxon>Burkholderiaceae</taxon>
        <taxon>Cupriavidus</taxon>
    </lineage>
</organism>
<comment type="subcellular location">
    <subcellularLocation>
        <location evidence="2">Membrane</location>
    </subcellularLocation>
</comment>
<dbReference type="Pfam" id="PF02518">
    <property type="entry name" value="HATPase_c"/>
    <property type="match status" value="1"/>
</dbReference>
<evidence type="ECO:0000256" key="8">
    <source>
        <dbReference type="ARBA" id="ARBA00022989"/>
    </source>
</evidence>
<feature type="domain" description="Histidine kinase" evidence="12">
    <location>
        <begin position="254"/>
        <end position="472"/>
    </location>
</feature>
<feature type="domain" description="HAMP" evidence="13">
    <location>
        <begin position="194"/>
        <end position="246"/>
    </location>
</feature>
<evidence type="ECO:0000256" key="2">
    <source>
        <dbReference type="ARBA" id="ARBA00004370"/>
    </source>
</evidence>
<keyword evidence="9" id="KW-0902">Two-component regulatory system</keyword>
<evidence type="ECO:0000256" key="3">
    <source>
        <dbReference type="ARBA" id="ARBA00012438"/>
    </source>
</evidence>
<dbReference type="InterPro" id="IPR036097">
    <property type="entry name" value="HisK_dim/P_sf"/>
</dbReference>
<keyword evidence="15" id="KW-1185">Reference proteome</keyword>
<evidence type="ECO:0000256" key="5">
    <source>
        <dbReference type="ARBA" id="ARBA00022679"/>
    </source>
</evidence>
<comment type="catalytic activity">
    <reaction evidence="1">
        <text>ATP + protein L-histidine = ADP + protein N-phospho-L-histidine.</text>
        <dbReference type="EC" id="2.7.13.3"/>
    </reaction>
</comment>
<keyword evidence="6 11" id="KW-0812">Transmembrane</keyword>
<dbReference type="Pfam" id="PF08521">
    <property type="entry name" value="2CSK_N"/>
    <property type="match status" value="1"/>
</dbReference>
<dbReference type="CDD" id="cd00082">
    <property type="entry name" value="HisKA"/>
    <property type="match status" value="1"/>
</dbReference>
<dbReference type="SUPFAM" id="SSF47384">
    <property type="entry name" value="Homodimeric domain of signal transducing histidine kinase"/>
    <property type="match status" value="1"/>
</dbReference>
<dbReference type="EC" id="2.7.13.3" evidence="3"/>
<proteinExistence type="predicted"/>
<keyword evidence="5 14" id="KW-0808">Transferase</keyword>
<dbReference type="InterPro" id="IPR036890">
    <property type="entry name" value="HATPase_C_sf"/>
</dbReference>
<keyword evidence="7" id="KW-0418">Kinase</keyword>
<dbReference type="InterPro" id="IPR003661">
    <property type="entry name" value="HisK_dim/P_dom"/>
</dbReference>
<dbReference type="EMBL" id="CAJZAH010000001">
    <property type="protein sequence ID" value="CAG9166992.1"/>
    <property type="molecule type" value="Genomic_DNA"/>
</dbReference>
<keyword evidence="10 11" id="KW-0472">Membrane</keyword>
<dbReference type="RefSeq" id="WP_224039556.1">
    <property type="nucleotide sequence ID" value="NZ_CAJZAH010000001.1"/>
</dbReference>